<proteinExistence type="predicted"/>
<dbReference type="Proteomes" id="UP000682802">
    <property type="component" value="Chromosome 2"/>
</dbReference>
<gene>
    <name evidence="1" type="ORF">KM029_19730</name>
</gene>
<dbReference type="RefSeq" id="WP_144076572.1">
    <property type="nucleotide sequence ID" value="NZ_CP076129.1"/>
</dbReference>
<protein>
    <recommendedName>
        <fullName evidence="3">DUF4136 domain-containing protein</fullName>
    </recommendedName>
</protein>
<sequence>MWKTNTIYIFLSVFVILLSCSNDRFKKTKQVGIEDETRYLAFVDSLFESNSSYESIKWIYTYPILVQKTEKIWREDEIQIPETFELQPFSFSNFEYSSYSFSDKGLSIKVLEPTENRQNLDSLFYSEFKKKGIGMVVTLPYSWTDSTNEVWIDYKVIEYGYCGFPYFNSSKYK</sequence>
<reference evidence="1 2" key="1">
    <citation type="submission" date="2021-05" db="EMBL/GenBank/DDBJ databases">
        <title>Comparative genomic studies on the polysaccharide-degrading batcterial strains of the Flammeovirga genus.</title>
        <authorList>
            <person name="Zewei F."/>
            <person name="Zheng Z."/>
            <person name="Yu L."/>
            <person name="Ruyue G."/>
            <person name="Yanhong M."/>
            <person name="Yuanyuan C."/>
            <person name="Jingyan G."/>
            <person name="Wenjun H."/>
        </authorList>
    </citation>
    <scope>NUCLEOTIDE SEQUENCE [LARGE SCALE GENOMIC DNA]</scope>
    <source>
        <strain evidence="1 2">YS10</strain>
    </source>
</reference>
<organism evidence="1 2">
    <name type="scientific">Flammeovirga kamogawensis</name>
    <dbReference type="NCBI Taxonomy" id="373891"/>
    <lineage>
        <taxon>Bacteria</taxon>
        <taxon>Pseudomonadati</taxon>
        <taxon>Bacteroidota</taxon>
        <taxon>Cytophagia</taxon>
        <taxon>Cytophagales</taxon>
        <taxon>Flammeovirgaceae</taxon>
        <taxon>Flammeovirga</taxon>
    </lineage>
</organism>
<evidence type="ECO:0008006" key="3">
    <source>
        <dbReference type="Google" id="ProtNLM"/>
    </source>
</evidence>
<name>A0ABX8H2R4_9BACT</name>
<keyword evidence="2" id="KW-1185">Reference proteome</keyword>
<dbReference type="EMBL" id="CP076129">
    <property type="protein sequence ID" value="QWG09914.1"/>
    <property type="molecule type" value="Genomic_DNA"/>
</dbReference>
<evidence type="ECO:0000313" key="1">
    <source>
        <dbReference type="EMBL" id="QWG09914.1"/>
    </source>
</evidence>
<evidence type="ECO:0000313" key="2">
    <source>
        <dbReference type="Proteomes" id="UP000682802"/>
    </source>
</evidence>
<dbReference type="PROSITE" id="PS51257">
    <property type="entry name" value="PROKAR_LIPOPROTEIN"/>
    <property type="match status" value="1"/>
</dbReference>
<accession>A0ABX8H2R4</accession>